<dbReference type="PANTHER" id="PTHR34405:SF3">
    <property type="entry name" value="CRISPR-ASSOCIATED ENDORIBONUCLEASE CAS2 3"/>
    <property type="match status" value="1"/>
</dbReference>
<evidence type="ECO:0000256" key="3">
    <source>
        <dbReference type="ARBA" id="ARBA00022722"/>
    </source>
</evidence>
<keyword evidence="6 9" id="KW-0378">Hydrolase</keyword>
<dbReference type="PANTHER" id="PTHR34405">
    <property type="entry name" value="CRISPR-ASSOCIATED ENDORIBONUCLEASE CAS2"/>
    <property type="match status" value="1"/>
</dbReference>
<proteinExistence type="inferred from homology"/>
<dbReference type="InterPro" id="IPR021127">
    <property type="entry name" value="CRISPR_associated_Cas2"/>
</dbReference>
<evidence type="ECO:0000313" key="11">
    <source>
        <dbReference type="Proteomes" id="UP000526307"/>
    </source>
</evidence>
<comment type="subunit">
    <text evidence="9">Homodimer, forms a heterotetramer with a Cas1 homodimer.</text>
</comment>
<evidence type="ECO:0000256" key="2">
    <source>
        <dbReference type="ARBA" id="ARBA00009959"/>
    </source>
</evidence>
<dbReference type="InterPro" id="IPR019199">
    <property type="entry name" value="Virulence_VapD/CRISPR_Cas2"/>
</dbReference>
<feature type="binding site" evidence="9">
    <location>
        <position position="7"/>
    </location>
    <ligand>
        <name>Mg(2+)</name>
        <dbReference type="ChEBI" id="CHEBI:18420"/>
        <note>catalytic</note>
    </ligand>
</feature>
<comment type="cofactor">
    <cofactor evidence="1 9">
        <name>Mg(2+)</name>
        <dbReference type="ChEBI" id="CHEBI:18420"/>
    </cofactor>
</comment>
<dbReference type="GO" id="GO:0046872">
    <property type="term" value="F:metal ion binding"/>
    <property type="evidence" value="ECO:0007669"/>
    <property type="project" value="UniProtKB-UniRule"/>
</dbReference>
<keyword evidence="5 9" id="KW-0255">Endonuclease</keyword>
<protein>
    <recommendedName>
        <fullName evidence="9">CRISPR-associated endoribonuclease Cas2</fullName>
        <ecNumber evidence="9">3.1.-.-</ecNumber>
    </recommendedName>
</protein>
<dbReference type="Pfam" id="PF09827">
    <property type="entry name" value="CRISPR_Cas2"/>
    <property type="match status" value="1"/>
</dbReference>
<keyword evidence="11" id="KW-1185">Reference proteome</keyword>
<gene>
    <name evidence="9 10" type="primary">cas2</name>
    <name evidence="10" type="ORF">HW270_05840</name>
</gene>
<dbReference type="GO" id="GO:0004521">
    <property type="term" value="F:RNA endonuclease activity"/>
    <property type="evidence" value="ECO:0007669"/>
    <property type="project" value="InterPro"/>
</dbReference>
<comment type="caution">
    <text evidence="10">The sequence shown here is derived from an EMBL/GenBank/DDBJ whole genome shotgun (WGS) entry which is preliminary data.</text>
</comment>
<dbReference type="SUPFAM" id="SSF143430">
    <property type="entry name" value="TTP0101/SSO1404-like"/>
    <property type="match status" value="1"/>
</dbReference>
<evidence type="ECO:0000256" key="4">
    <source>
        <dbReference type="ARBA" id="ARBA00022723"/>
    </source>
</evidence>
<dbReference type="Proteomes" id="UP000526307">
    <property type="component" value="Unassembled WGS sequence"/>
</dbReference>
<keyword evidence="3 9" id="KW-0540">Nuclease</keyword>
<dbReference type="GO" id="GO:0051607">
    <property type="term" value="P:defense response to virus"/>
    <property type="evidence" value="ECO:0007669"/>
    <property type="project" value="UniProtKB-UniRule"/>
</dbReference>
<dbReference type="GO" id="GO:0016787">
    <property type="term" value="F:hydrolase activity"/>
    <property type="evidence" value="ECO:0007669"/>
    <property type="project" value="UniProtKB-KW"/>
</dbReference>
<keyword evidence="4 9" id="KW-0479">Metal-binding</keyword>
<dbReference type="AlphaFoldDB" id="A0A7Y9B0Y2"/>
<name>A0A7Y9B0Y2_9FIRM</name>
<accession>A0A7Y9B0Y2</accession>
<evidence type="ECO:0000256" key="6">
    <source>
        <dbReference type="ARBA" id="ARBA00022801"/>
    </source>
</evidence>
<evidence type="ECO:0000313" key="10">
    <source>
        <dbReference type="EMBL" id="NWO23583.1"/>
    </source>
</evidence>
<reference evidence="10 11" key="1">
    <citation type="submission" date="2020-06" db="EMBL/GenBank/DDBJ databases">
        <title>Mogibacterium timidum strain W9173 genomic sequence.</title>
        <authorList>
            <person name="Wade W.G."/>
            <person name="Johnston C.D."/>
            <person name="Chen T."/>
            <person name="Dewhirst F.E."/>
        </authorList>
    </citation>
    <scope>NUCLEOTIDE SEQUENCE [LARGE SCALE GENOMIC DNA]</scope>
    <source>
        <strain evidence="10 11">W9173</strain>
    </source>
</reference>
<evidence type="ECO:0000256" key="7">
    <source>
        <dbReference type="ARBA" id="ARBA00022842"/>
    </source>
</evidence>
<comment type="function">
    <text evidence="9">CRISPR (clustered regularly interspaced short palindromic repeat), is an adaptive immune system that provides protection against mobile genetic elements (viruses, transposable elements and conjugative plasmids). CRISPR clusters contain sequences complementary to antecedent mobile elements and target invading nucleic acids. CRISPR clusters are transcribed and processed into CRISPR RNA (crRNA). Functions as a ssRNA-specific endoribonuclease. Involved in the integration of spacer DNA into the CRISPR cassette.</text>
</comment>
<evidence type="ECO:0000256" key="5">
    <source>
        <dbReference type="ARBA" id="ARBA00022759"/>
    </source>
</evidence>
<keyword evidence="8 9" id="KW-0051">Antiviral defense</keyword>
<dbReference type="RefSeq" id="WP_178978600.1">
    <property type="nucleotide sequence ID" value="NZ_JABXYR010000002.1"/>
</dbReference>
<comment type="similarity">
    <text evidence="2 9">Belongs to the CRISPR-associated endoribonuclease Cas2 protein family.</text>
</comment>
<dbReference type="EC" id="3.1.-.-" evidence="9"/>
<evidence type="ECO:0000256" key="9">
    <source>
        <dbReference type="HAMAP-Rule" id="MF_01471"/>
    </source>
</evidence>
<dbReference type="GO" id="GO:0043571">
    <property type="term" value="P:maintenance of CRISPR repeat elements"/>
    <property type="evidence" value="ECO:0007669"/>
    <property type="project" value="UniProtKB-UniRule"/>
</dbReference>
<sequence length="87" mass="10258">MVLIIYDIIDNKRRSKMVKLLESYGVRVQKSAFEILINRTQYLEIIKGIKNIITNEDNVRIYRLNSSNEVLLFGESYSVYEEEVIIV</sequence>
<dbReference type="CDD" id="cd09725">
    <property type="entry name" value="Cas2_I_II_III"/>
    <property type="match status" value="1"/>
</dbReference>
<dbReference type="HAMAP" id="MF_01471">
    <property type="entry name" value="Cas2"/>
    <property type="match status" value="1"/>
</dbReference>
<dbReference type="NCBIfam" id="TIGR01573">
    <property type="entry name" value="cas2"/>
    <property type="match status" value="1"/>
</dbReference>
<organism evidence="10 11">
    <name type="scientific">Mogibacterium timidum</name>
    <dbReference type="NCBI Taxonomy" id="35519"/>
    <lineage>
        <taxon>Bacteria</taxon>
        <taxon>Bacillati</taxon>
        <taxon>Bacillota</taxon>
        <taxon>Clostridia</taxon>
        <taxon>Peptostreptococcales</taxon>
        <taxon>Anaerovoracaceae</taxon>
        <taxon>Mogibacterium</taxon>
    </lineage>
</organism>
<dbReference type="Gene3D" id="3.30.70.240">
    <property type="match status" value="1"/>
</dbReference>
<evidence type="ECO:0000256" key="8">
    <source>
        <dbReference type="ARBA" id="ARBA00023118"/>
    </source>
</evidence>
<dbReference type="EMBL" id="JABXYR010000002">
    <property type="protein sequence ID" value="NWO23583.1"/>
    <property type="molecule type" value="Genomic_DNA"/>
</dbReference>
<evidence type="ECO:0000256" key="1">
    <source>
        <dbReference type="ARBA" id="ARBA00001946"/>
    </source>
</evidence>
<keyword evidence="7 9" id="KW-0460">Magnesium</keyword>